<evidence type="ECO:0000256" key="1">
    <source>
        <dbReference type="ARBA" id="ARBA00007521"/>
    </source>
</evidence>
<organism evidence="3 4">
    <name type="scientific">Nocardioides baekrokdamisoli</name>
    <dbReference type="NCBI Taxonomy" id="1804624"/>
    <lineage>
        <taxon>Bacteria</taxon>
        <taxon>Bacillati</taxon>
        <taxon>Actinomycetota</taxon>
        <taxon>Actinomycetes</taxon>
        <taxon>Propionibacteriales</taxon>
        <taxon>Nocardioidaceae</taxon>
        <taxon>Nocardioides</taxon>
    </lineage>
</organism>
<dbReference type="KEGG" id="nbe:Back2_07250"/>
<protein>
    <submittedName>
        <fullName evidence="3">Uncharacterized protein</fullName>
    </submittedName>
</protein>
<evidence type="ECO:0000256" key="2">
    <source>
        <dbReference type="ARBA" id="ARBA00022649"/>
    </source>
</evidence>
<keyword evidence="2" id="KW-1277">Toxin-antitoxin system</keyword>
<comment type="similarity">
    <text evidence="1">Belongs to the PemK/MazF family.</text>
</comment>
<evidence type="ECO:0000313" key="3">
    <source>
        <dbReference type="EMBL" id="BBH16438.1"/>
    </source>
</evidence>
<dbReference type="SUPFAM" id="SSF50118">
    <property type="entry name" value="Cell growth inhibitor/plasmid maintenance toxic component"/>
    <property type="match status" value="1"/>
</dbReference>
<reference evidence="3 4" key="1">
    <citation type="submission" date="2018-11" db="EMBL/GenBank/DDBJ databases">
        <title>Complete genome sequence of Nocardioides baekrokdamisoli strain KCTC 39748.</title>
        <authorList>
            <person name="Kang S.W."/>
            <person name="Lee K.C."/>
            <person name="Kim K.K."/>
            <person name="Kim J.S."/>
            <person name="Kim D.S."/>
            <person name="Ko S.H."/>
            <person name="Yang S.H."/>
            <person name="Shin Y.K."/>
            <person name="Lee J.S."/>
        </authorList>
    </citation>
    <scope>NUCLEOTIDE SEQUENCE [LARGE SCALE GENOMIC DNA]</scope>
    <source>
        <strain evidence="3 4">KCTC 39748</strain>
    </source>
</reference>
<dbReference type="AlphaFoldDB" id="A0A3G9IYN6"/>
<proteinExistence type="inferred from homology"/>
<dbReference type="Proteomes" id="UP000271573">
    <property type="component" value="Chromosome"/>
</dbReference>
<sequence length="104" mass="11094">MTSLTRGQVVRADIGLDEPKLFVVVSNNRRNRALPTILGVRLTTSPKPPMASIVEFGQDEVFVGRACCDDITALWEDEILSVVGAISPRGMSAIRDGLGAALGL</sequence>
<dbReference type="GO" id="GO:0003677">
    <property type="term" value="F:DNA binding"/>
    <property type="evidence" value="ECO:0007669"/>
    <property type="project" value="InterPro"/>
</dbReference>
<dbReference type="InterPro" id="IPR011067">
    <property type="entry name" value="Plasmid_toxin/cell-grow_inhib"/>
</dbReference>
<dbReference type="Pfam" id="PF02452">
    <property type="entry name" value="PemK_toxin"/>
    <property type="match status" value="1"/>
</dbReference>
<gene>
    <name evidence="3" type="ORF">Back2_07250</name>
</gene>
<dbReference type="OrthoDB" id="4966310at2"/>
<dbReference type="InterPro" id="IPR003477">
    <property type="entry name" value="PemK-like"/>
</dbReference>
<dbReference type="RefSeq" id="WP_125566841.1">
    <property type="nucleotide sequence ID" value="NZ_AP019307.1"/>
</dbReference>
<dbReference type="Gene3D" id="2.30.30.110">
    <property type="match status" value="1"/>
</dbReference>
<evidence type="ECO:0000313" key="4">
    <source>
        <dbReference type="Proteomes" id="UP000271573"/>
    </source>
</evidence>
<dbReference type="EMBL" id="AP019307">
    <property type="protein sequence ID" value="BBH16438.1"/>
    <property type="molecule type" value="Genomic_DNA"/>
</dbReference>
<name>A0A3G9IYN6_9ACTN</name>
<accession>A0A3G9IYN6</accession>
<keyword evidence="4" id="KW-1185">Reference proteome</keyword>